<dbReference type="Proteomes" id="UP001056120">
    <property type="component" value="Linkage Group LG09"/>
</dbReference>
<accession>A0ACB9ICZ9</accession>
<organism evidence="1 2">
    <name type="scientific">Smallanthus sonchifolius</name>
    <dbReference type="NCBI Taxonomy" id="185202"/>
    <lineage>
        <taxon>Eukaryota</taxon>
        <taxon>Viridiplantae</taxon>
        <taxon>Streptophyta</taxon>
        <taxon>Embryophyta</taxon>
        <taxon>Tracheophyta</taxon>
        <taxon>Spermatophyta</taxon>
        <taxon>Magnoliopsida</taxon>
        <taxon>eudicotyledons</taxon>
        <taxon>Gunneridae</taxon>
        <taxon>Pentapetalae</taxon>
        <taxon>asterids</taxon>
        <taxon>campanulids</taxon>
        <taxon>Asterales</taxon>
        <taxon>Asteraceae</taxon>
        <taxon>Asteroideae</taxon>
        <taxon>Heliantheae alliance</taxon>
        <taxon>Millerieae</taxon>
        <taxon>Smallanthus</taxon>
    </lineage>
</organism>
<evidence type="ECO:0000313" key="1">
    <source>
        <dbReference type="EMBL" id="KAI3805413.1"/>
    </source>
</evidence>
<protein>
    <submittedName>
        <fullName evidence="1">Uncharacterized protein</fullName>
    </submittedName>
</protein>
<proteinExistence type="predicted"/>
<reference evidence="1 2" key="2">
    <citation type="journal article" date="2022" name="Mol. Ecol. Resour.">
        <title>The genomes of chicory, endive, great burdock and yacon provide insights into Asteraceae paleo-polyploidization history and plant inulin production.</title>
        <authorList>
            <person name="Fan W."/>
            <person name="Wang S."/>
            <person name="Wang H."/>
            <person name="Wang A."/>
            <person name="Jiang F."/>
            <person name="Liu H."/>
            <person name="Zhao H."/>
            <person name="Xu D."/>
            <person name="Zhang Y."/>
        </authorList>
    </citation>
    <scope>NUCLEOTIDE SEQUENCE [LARGE SCALE GENOMIC DNA]</scope>
    <source>
        <strain evidence="2">cv. Yunnan</strain>
        <tissue evidence="1">Leaves</tissue>
    </source>
</reference>
<dbReference type="EMBL" id="CM042026">
    <property type="protein sequence ID" value="KAI3805413.1"/>
    <property type="molecule type" value="Genomic_DNA"/>
</dbReference>
<reference evidence="2" key="1">
    <citation type="journal article" date="2022" name="Mol. Ecol. Resour.">
        <title>The genomes of chicory, endive, great burdock and yacon provide insights into Asteraceae palaeo-polyploidization history and plant inulin production.</title>
        <authorList>
            <person name="Fan W."/>
            <person name="Wang S."/>
            <person name="Wang H."/>
            <person name="Wang A."/>
            <person name="Jiang F."/>
            <person name="Liu H."/>
            <person name="Zhao H."/>
            <person name="Xu D."/>
            <person name="Zhang Y."/>
        </authorList>
    </citation>
    <scope>NUCLEOTIDE SEQUENCE [LARGE SCALE GENOMIC DNA]</scope>
    <source>
        <strain evidence="2">cv. Yunnan</strain>
    </source>
</reference>
<comment type="caution">
    <text evidence="1">The sequence shown here is derived from an EMBL/GenBank/DDBJ whole genome shotgun (WGS) entry which is preliminary data.</text>
</comment>
<gene>
    <name evidence="1" type="ORF">L1987_27774</name>
</gene>
<keyword evidence="2" id="KW-1185">Reference proteome</keyword>
<evidence type="ECO:0000313" key="2">
    <source>
        <dbReference type="Proteomes" id="UP001056120"/>
    </source>
</evidence>
<sequence length="95" mass="11401">MLFEPMCVISEWHRNDETMEHLLTSCYVASVVWQEGWWFYEFCYNKRLRQIHLEDDKEVVQEFVFGEYDAEATSAYKRYLSGISTLKDPRSKDSS</sequence>
<name>A0ACB9ICZ9_9ASTR</name>